<reference evidence="1 2" key="1">
    <citation type="submission" date="2016-12" db="EMBL/GenBank/DDBJ databases">
        <title>The draft genome sequence of Actinophytocola xinjiangensis.</title>
        <authorList>
            <person name="Wang W."/>
            <person name="Yuan L."/>
        </authorList>
    </citation>
    <scope>NUCLEOTIDE SEQUENCE [LARGE SCALE GENOMIC DNA]</scope>
    <source>
        <strain evidence="1 2">CGMCC 4.4663</strain>
    </source>
</reference>
<sequence>MVTAIYHGELTHVRHAAPARAFRHRIYLWLVDLDRLPRLPWWLRPLAGFDARDHLGNPRRTIRANLEDWLAARGVDLAGGRVLMLAHARVLGYVFNPLSVFWCHRPDGSLACVVAEVHNTHGRRHRYLLRPDDAGRASAAKDFPVSPFLPMDGEYAMRLPEPDERLSLSIALRGPGGTPLVATLRGTRTPATRATLLLAVLHRPLVTLLTSALIRRHGIALWLRRAPRTPPAFDPEETR</sequence>
<gene>
    <name evidence="1" type="ORF">BLA60_22140</name>
</gene>
<organism evidence="1 2">
    <name type="scientific">Actinophytocola xinjiangensis</name>
    <dbReference type="NCBI Taxonomy" id="485602"/>
    <lineage>
        <taxon>Bacteria</taxon>
        <taxon>Bacillati</taxon>
        <taxon>Actinomycetota</taxon>
        <taxon>Actinomycetes</taxon>
        <taxon>Pseudonocardiales</taxon>
        <taxon>Pseudonocardiaceae</taxon>
    </lineage>
</organism>
<comment type="caution">
    <text evidence="1">The sequence shown here is derived from an EMBL/GenBank/DDBJ whole genome shotgun (WGS) entry which is preliminary data.</text>
</comment>
<dbReference type="Pfam" id="PF07103">
    <property type="entry name" value="DUF1365"/>
    <property type="match status" value="1"/>
</dbReference>
<proteinExistence type="predicted"/>
<dbReference type="AlphaFoldDB" id="A0A7Z0WKG0"/>
<evidence type="ECO:0000313" key="2">
    <source>
        <dbReference type="Proteomes" id="UP000185696"/>
    </source>
</evidence>
<name>A0A7Z0WKG0_9PSEU</name>
<protein>
    <recommendedName>
        <fullName evidence="3">DUF1365 domain-containing protein</fullName>
    </recommendedName>
</protein>
<dbReference type="Proteomes" id="UP000185696">
    <property type="component" value="Unassembled WGS sequence"/>
</dbReference>
<dbReference type="OrthoDB" id="9778801at2"/>
<accession>A0A7Z0WKG0</accession>
<evidence type="ECO:0000313" key="1">
    <source>
        <dbReference type="EMBL" id="OLF08867.1"/>
    </source>
</evidence>
<keyword evidence="2" id="KW-1185">Reference proteome</keyword>
<dbReference type="PANTHER" id="PTHR33973">
    <property type="entry name" value="OS07G0153300 PROTEIN"/>
    <property type="match status" value="1"/>
</dbReference>
<evidence type="ECO:0008006" key="3">
    <source>
        <dbReference type="Google" id="ProtNLM"/>
    </source>
</evidence>
<dbReference type="EMBL" id="MSIF01000011">
    <property type="protein sequence ID" value="OLF08867.1"/>
    <property type="molecule type" value="Genomic_DNA"/>
</dbReference>
<dbReference type="RefSeq" id="WP_075135023.1">
    <property type="nucleotide sequence ID" value="NZ_MSIF01000011.1"/>
</dbReference>
<dbReference type="PANTHER" id="PTHR33973:SF4">
    <property type="entry name" value="OS07G0153300 PROTEIN"/>
    <property type="match status" value="1"/>
</dbReference>
<dbReference type="InterPro" id="IPR010775">
    <property type="entry name" value="DUF1365"/>
</dbReference>